<sequence>MTTEPRPTSSPRRAARPRFVPRHKRLPGIDAKAARLTAESALIGLISGIVVIAPWTRHGYLLLLDWVAGPNQALTPGLYGLDPAALDALPYRLATHALREVVGSGATGWLLVLCYFPLAAGGISALAGGGRRRRYPAALFVCCNPFVVERIQAGHVAFLLSVALLCWLLASAIRARRRGRWFAARPAGWYALAMAVGPHAAWLGGTCFLAVALLPRPRRQDLIRTVIMIACAGCIYAYAVVVVLSAILTVRVGPGDLEVYAPHAGTGGLFTTLISLRGFWRGAADSSPQLTLGFTAGTVMVLGAIAGLARLCRRDPVAGAPLTALAVTGLLLGAGIEGPLAGAYRFAFNHLPLFAAMREQQKWVALTMIAYAVGVGVTAEALASLCFQTFRPAMVRLACGAALIALGGGYAGTAPSLFWGLGGSVTVSHYPASWYAADKIMGPGTESVLFLPWHEYQPFGFTGSRTVGTPAGAFFQRPVLSSDAVELGMVRTNSSSRRMAYIQRLVVDGGHGAFGRLVAPLGVRYVALSREREAEAYAWLDQQRDLEPVLRTDEMVLYRVRSSGTGRVVSARSGDYDDATALASGGELGNEAVLPDGTGGGVVPSTTSGGITRTSSTSWHIAAGTLGWVVIPEEWSSGWSAGGAPTRRTVAGTVAVEAGNSELDLRYTPWRWLRLGIVASLLSLLVLLTAGLLEHRRELSTWWSAPGAVTRRARRPIRRRAGRGGSSAGRPSAR</sequence>
<keyword evidence="2" id="KW-0812">Transmembrane</keyword>
<dbReference type="EMBL" id="BOQP01000003">
    <property type="protein sequence ID" value="GIM67179.1"/>
    <property type="molecule type" value="Genomic_DNA"/>
</dbReference>
<feature type="transmembrane region" description="Helical" evidence="2">
    <location>
        <begin position="226"/>
        <end position="248"/>
    </location>
</feature>
<accession>A0A919SA72</accession>
<feature type="transmembrane region" description="Helical" evidence="2">
    <location>
        <begin position="187"/>
        <end position="214"/>
    </location>
</feature>
<gene>
    <name evidence="3" type="ORF">Aco04nite_05120</name>
</gene>
<evidence type="ECO:0000256" key="2">
    <source>
        <dbReference type="SAM" id="Phobius"/>
    </source>
</evidence>
<name>A0A919SA72_9ACTN</name>
<proteinExistence type="predicted"/>
<keyword evidence="2" id="KW-1133">Transmembrane helix</keyword>
<keyword evidence="2" id="KW-0472">Membrane</keyword>
<reference evidence="3" key="1">
    <citation type="submission" date="2021-03" db="EMBL/GenBank/DDBJ databases">
        <title>Whole genome shotgun sequence of Actinoplanes consettensis NBRC 14913.</title>
        <authorList>
            <person name="Komaki H."/>
            <person name="Tamura T."/>
        </authorList>
    </citation>
    <scope>NUCLEOTIDE SEQUENCE</scope>
    <source>
        <strain evidence="3">NBRC 14913</strain>
    </source>
</reference>
<evidence type="ECO:0000313" key="3">
    <source>
        <dbReference type="EMBL" id="GIM67179.1"/>
    </source>
</evidence>
<dbReference type="Proteomes" id="UP000680865">
    <property type="component" value="Unassembled WGS sequence"/>
</dbReference>
<feature type="transmembrane region" description="Helical" evidence="2">
    <location>
        <begin position="394"/>
        <end position="411"/>
    </location>
</feature>
<feature type="transmembrane region" description="Helical" evidence="2">
    <location>
        <begin position="108"/>
        <end position="127"/>
    </location>
</feature>
<comment type="caution">
    <text evidence="3">The sequence shown here is derived from an EMBL/GenBank/DDBJ whole genome shotgun (WGS) entry which is preliminary data.</text>
</comment>
<organism evidence="3 4">
    <name type="scientific">Winogradskya consettensis</name>
    <dbReference type="NCBI Taxonomy" id="113560"/>
    <lineage>
        <taxon>Bacteria</taxon>
        <taxon>Bacillati</taxon>
        <taxon>Actinomycetota</taxon>
        <taxon>Actinomycetes</taxon>
        <taxon>Micromonosporales</taxon>
        <taxon>Micromonosporaceae</taxon>
        <taxon>Winogradskya</taxon>
    </lineage>
</organism>
<feature type="region of interest" description="Disordered" evidence="1">
    <location>
        <begin position="714"/>
        <end position="734"/>
    </location>
</feature>
<feature type="transmembrane region" description="Helical" evidence="2">
    <location>
        <begin position="364"/>
        <end position="387"/>
    </location>
</feature>
<feature type="transmembrane region" description="Helical" evidence="2">
    <location>
        <begin position="290"/>
        <end position="312"/>
    </location>
</feature>
<feature type="transmembrane region" description="Helical" evidence="2">
    <location>
        <begin position="33"/>
        <end position="55"/>
    </location>
</feature>
<evidence type="ECO:0000256" key="1">
    <source>
        <dbReference type="SAM" id="MobiDB-lite"/>
    </source>
</evidence>
<keyword evidence="4" id="KW-1185">Reference proteome</keyword>
<evidence type="ECO:0000313" key="4">
    <source>
        <dbReference type="Proteomes" id="UP000680865"/>
    </source>
</evidence>
<feature type="transmembrane region" description="Helical" evidence="2">
    <location>
        <begin position="156"/>
        <end position="175"/>
    </location>
</feature>
<feature type="transmembrane region" description="Helical" evidence="2">
    <location>
        <begin position="324"/>
        <end position="344"/>
    </location>
</feature>
<protein>
    <submittedName>
        <fullName evidence="3">Uncharacterized protein</fullName>
    </submittedName>
</protein>
<dbReference type="AlphaFoldDB" id="A0A919SA72"/>